<dbReference type="Proteomes" id="UP001140562">
    <property type="component" value="Unassembled WGS sequence"/>
</dbReference>
<protein>
    <submittedName>
        <fullName evidence="1">Uncharacterized protein</fullName>
    </submittedName>
</protein>
<dbReference type="EMBL" id="JAPEUV010000085">
    <property type="protein sequence ID" value="KAJ4333945.1"/>
    <property type="molecule type" value="Genomic_DNA"/>
</dbReference>
<keyword evidence="2" id="KW-1185">Reference proteome</keyword>
<reference evidence="1" key="1">
    <citation type="submission" date="2022-10" db="EMBL/GenBank/DDBJ databases">
        <title>Tapping the CABI collections for fungal endophytes: first genome assemblies for Collariella, Neodidymelliopsis, Ascochyta clinopodiicola, Didymella pomorum, Didymosphaeria variabile, Neocosmospora piperis and Neocucurbitaria cava.</title>
        <authorList>
            <person name="Hill R."/>
        </authorList>
    </citation>
    <scope>NUCLEOTIDE SEQUENCE</scope>
    <source>
        <strain evidence="1">IMI 360193</strain>
    </source>
</reference>
<evidence type="ECO:0000313" key="2">
    <source>
        <dbReference type="Proteomes" id="UP001140562"/>
    </source>
</evidence>
<organism evidence="1 2">
    <name type="scientific">Didymella glomerata</name>
    <dbReference type="NCBI Taxonomy" id="749621"/>
    <lineage>
        <taxon>Eukaryota</taxon>
        <taxon>Fungi</taxon>
        <taxon>Dikarya</taxon>
        <taxon>Ascomycota</taxon>
        <taxon>Pezizomycotina</taxon>
        <taxon>Dothideomycetes</taxon>
        <taxon>Pleosporomycetidae</taxon>
        <taxon>Pleosporales</taxon>
        <taxon>Pleosporineae</taxon>
        <taxon>Didymellaceae</taxon>
        <taxon>Didymella</taxon>
    </lineage>
</organism>
<dbReference type="OrthoDB" id="3796697at2759"/>
<proteinExistence type="predicted"/>
<comment type="caution">
    <text evidence="1">The sequence shown here is derived from an EMBL/GenBank/DDBJ whole genome shotgun (WGS) entry which is preliminary data.</text>
</comment>
<name>A0A9W9BZ61_9PLEO</name>
<accession>A0A9W9BZ61</accession>
<sequence>MQIGLMDPNFYCKLYAPADAMQHETACDYTYYDLEADLDGEADPDDAGYTEEIDIYQSPWNAQAADGFPPLPEAVLFDEREGLASTRPFYQSDSMVTTRPNKMSINPCSLSDGLSPSQLAELSAYNAAHQYPIDTPMDVDMVDADPQLTLEDSFDLIDAVPVEAITQSQTGTPVQPARKSRNMPVTVNLDAYFADYCPTQDLLRQPLLVESDLTGDLLVKHLINELGLAFRLLELHQRWRKYIASNQKQIGKCMMEVELLDRLQEQRKIVPWLPLSNWLFTYQVYNEDIVDRYEEVPETNWIAKHKRKAEEMKMIKSLLGILENESLKLIEHKKDVLTNLFAELTGQNDTLIIRELLDKQIRAMKIQVAKDRYGSKPHDNALFVLEKDKRTGVYVLGA</sequence>
<gene>
    <name evidence="1" type="ORF">N0V87_007204</name>
</gene>
<evidence type="ECO:0000313" key="1">
    <source>
        <dbReference type="EMBL" id="KAJ4333945.1"/>
    </source>
</evidence>
<dbReference type="AlphaFoldDB" id="A0A9W9BZ61"/>